<evidence type="ECO:0000313" key="5">
    <source>
        <dbReference type="Proteomes" id="UP001628179"/>
    </source>
</evidence>
<dbReference type="InterPro" id="IPR001650">
    <property type="entry name" value="Helicase_C-like"/>
</dbReference>
<feature type="compositionally biased region" description="Basic and acidic residues" evidence="2">
    <location>
        <begin position="175"/>
        <end position="189"/>
    </location>
</feature>
<dbReference type="EMBL" id="BAAFSV010000004">
    <property type="protein sequence ID" value="GAB1318335.1"/>
    <property type="molecule type" value="Genomic_DNA"/>
</dbReference>
<dbReference type="InterPro" id="IPR050496">
    <property type="entry name" value="SNF2_RAD54_helicase_repair"/>
</dbReference>
<dbReference type="InterPro" id="IPR027417">
    <property type="entry name" value="P-loop_NTPase"/>
</dbReference>
<evidence type="ECO:0000259" key="3">
    <source>
        <dbReference type="PROSITE" id="PS51194"/>
    </source>
</evidence>
<dbReference type="PANTHER" id="PTHR45629:SF7">
    <property type="entry name" value="DNA EXCISION REPAIR PROTEIN ERCC-6-RELATED"/>
    <property type="match status" value="1"/>
</dbReference>
<dbReference type="PROSITE" id="PS51194">
    <property type="entry name" value="HELICASE_CTER"/>
    <property type="match status" value="1"/>
</dbReference>
<dbReference type="Gene3D" id="3.40.50.10810">
    <property type="entry name" value="Tandem AAA-ATPase domain"/>
    <property type="match status" value="1"/>
</dbReference>
<reference evidence="4 5" key="1">
    <citation type="submission" date="2024-09" db="EMBL/GenBank/DDBJ databases">
        <title>Itraconazole resistance in Madurella fahalii resulting from another homologue of gene encoding cytochrome P450 14-alpha sterol demethylase (CYP51).</title>
        <authorList>
            <person name="Yoshioka I."/>
            <person name="Fahal A.H."/>
            <person name="Kaneko S."/>
            <person name="Yaguchi T."/>
        </authorList>
    </citation>
    <scope>NUCLEOTIDE SEQUENCE [LARGE SCALE GENOMIC DNA]</scope>
    <source>
        <strain evidence="4 5">IFM 68171</strain>
    </source>
</reference>
<dbReference type="Gene3D" id="3.40.50.300">
    <property type="entry name" value="P-loop containing nucleotide triphosphate hydrolases"/>
    <property type="match status" value="1"/>
</dbReference>
<feature type="compositionally biased region" description="Pro residues" evidence="2">
    <location>
        <begin position="239"/>
        <end position="264"/>
    </location>
</feature>
<feature type="compositionally biased region" description="Basic and acidic residues" evidence="2">
    <location>
        <begin position="74"/>
        <end position="97"/>
    </location>
</feature>
<feature type="domain" description="Helicase C-terminal" evidence="3">
    <location>
        <begin position="1611"/>
        <end position="1762"/>
    </location>
</feature>
<keyword evidence="5" id="KW-1185">Reference proteome</keyword>
<organism evidence="4 5">
    <name type="scientific">Madurella fahalii</name>
    <dbReference type="NCBI Taxonomy" id="1157608"/>
    <lineage>
        <taxon>Eukaryota</taxon>
        <taxon>Fungi</taxon>
        <taxon>Dikarya</taxon>
        <taxon>Ascomycota</taxon>
        <taxon>Pezizomycotina</taxon>
        <taxon>Sordariomycetes</taxon>
        <taxon>Sordariomycetidae</taxon>
        <taxon>Sordariales</taxon>
        <taxon>Sordariales incertae sedis</taxon>
        <taxon>Madurella</taxon>
    </lineage>
</organism>
<comment type="caution">
    <text evidence="4">The sequence shown here is derived from an EMBL/GenBank/DDBJ whole genome shotgun (WGS) entry which is preliminary data.</text>
</comment>
<feature type="region of interest" description="Disordered" evidence="2">
    <location>
        <begin position="1058"/>
        <end position="1153"/>
    </location>
</feature>
<dbReference type="InterPro" id="IPR038718">
    <property type="entry name" value="SNF2-like_sf"/>
</dbReference>
<feature type="compositionally biased region" description="Low complexity" evidence="2">
    <location>
        <begin position="8"/>
        <end position="25"/>
    </location>
</feature>
<feature type="compositionally biased region" description="Acidic residues" evidence="2">
    <location>
        <begin position="131"/>
        <end position="141"/>
    </location>
</feature>
<dbReference type="InterPro" id="IPR049730">
    <property type="entry name" value="SNF2/RAD54-like_C"/>
</dbReference>
<feature type="compositionally biased region" description="Polar residues" evidence="2">
    <location>
        <begin position="267"/>
        <end position="280"/>
    </location>
</feature>
<dbReference type="PANTHER" id="PTHR45629">
    <property type="entry name" value="SNF2/RAD54 FAMILY MEMBER"/>
    <property type="match status" value="1"/>
</dbReference>
<sequence length="2150" mass="241544">MPPKKKTGPPAGKAAASGSKAQPPKQDNPPGTGSNQSLADKRKAAALKAAATRKANADAKKAAAEATQNSEAPRNPKDPKNPPPPPKDKSAPKETAPKGKPASETLDEETRQWAEEWAEELGSTSNQGKDLDDDKEGDSNGDPENPPRDENPPPPKNKTAPKGKTARKGKTGRQTTDESIREFMEEVKRVFPSGFKNNSGDHATHRREFSGSGSSGSESDTSDSDQPLAKRRKVDNQGQPPPPPPRSPSPPPRPRSPPPPPRPQSPKQRSTPLQDPESTSPVYYELSSANLEVIPRLRARNYPAPPLPEKDKRKQPQSKCWTLGMDCSWRQRNLDLIDGLEPKPHWWDFDFEPQYHTKPHPTQSDMSRVFTMAKETYDSLAMSGLTIMQALSPEGRGDTTHQCGVLGFKSIPAMNTWLDTQAGTFLGPLNRYMVCNTSRTNANNLKSVFEYLKNVKGDRYSESLLSQIAKLEQHRTWIIRNGDLGQSHNRSEVHYNMTILANLLMMLKFATTGRTLDLPCRFEQKFDEHGEDLPGRMFGFTVDDWFRAVYALLVFRYRRSAGLYLDTPKGIFKQMGDLGYWEANVADSQNLLSAEDHSKVPENALALYGMEVIKFVRSFPEASVTRPKTMTKTQLLAHRLNTRARVLLQDNPAISLSRRHAKRARGARGTRRRKGGKFTSDLNNIIAMDSKLLDALLKKLEPNFLPPRAAIQAKDVIKSFGGLTARDQIEDFLSTQDAFATELATIEARHKRLDKAEVIEEVRQLISNTAAVSNMVSRHENPPVDMVAAAMTVGIPFEEVSDIDWKKLHVPGTAKDFNLMPHQLADAYSMWLAEQTPIPCTILGNDVGLGKTSTALALVAMDYFNCLRCKEDGTEFTASPTIMFEPPNLVAQVFNEIMGLWGKFFTVVVAQGDAKSHGGNTRLAQAAELGADLPNLINKWKKQTNNPETCRIIVITSLSTFRARFVQHTSVQYYSNSIAAKEPWNLDIINTEPGRQVNVRTREHLNLLKIQVKNGQLRLKPALANKILKVLADEQACAAMQERAKMMRQRSYLKRKERKLKEAKRAKKREAEKAKKREIRARHKAKAASKRKAAEQEEGSGDESGEETQPPKKQKTGTGPKSKPASKNKSNKGKEAEDGAGSGSESSDSDFDEEDYNYVDADISSDESDDSDDEGDEDDQVASALNDVLNQLESVNEGIQERDELLDARNAGDMWEALEQYLKDRMIRREKIAIKCYILSLPLDGFQFSRVIVDEAQSLRNIESGFSRIIRLMTTHTRALHMMSATPTLNKIDDISVEWAYAAEIYQPYGKFVPPKSFIMSRTEIRELQSKVQAERDAEKDSAIDSAVFENEKYSDKRLRDYYERTGKRFWCLSPRGVSVVKLHEAESHAPTENSDLVYKAIMDCLLLRRSPQTPLETPDGTMHYPREHMPGLRVRVEELGYADKTAATIVATVTTELLRSLYTIRNTNDSNEVIVNPEMGDGGEQSEDGGNINMTIVRALWMVAMDLKSYRVMQLDDRTSLTREDVLIQGISQAVKLGSVSEREEFKARATSDGEPHLGAQHTEYLRDRDIDGGLSYLFAMLCQDNSVTVPSDRNGMAHFVMYESPVLHRVATLVHQNKKEGERTLVVVNNPWMQQLTHALLDKLSFSVASIRASHTSNERERIVELFNNPASNMDCLVLNMSLSSAGLNLHKCCCRGIILQYPWNWPTIHQTIGRISRIGGKKIVDWVILHVTGTMYDVMEDKINRKYCEQLRLEARIPAFIKSIHLQRMVAYEIIKMSFGQPFNRYSWVLNPPDKVQDYHSDTNRTLGHIFSTIVSKIVNLPDQVGNREVPEILDRIENIVPQLAAFIRRNPRDLSLLEATLEEIWATIDSIDFDDEELGYRVPWWFERAAIKDTDWSKDAPIDLDAILVQVGDVVNRTSSAEQRQKGEEALCQLLGMTKQNGDMVIAPKNIRQAVMEAMEHPLCSQEVRDLFVRKIPGILDMDLAPVSQDHAAAAPPEFPPPPSAVKRFLEESDKSRKRRRFEETPVTPTLPSHRQRLSLDGGQSEETPATPTPRSHHQRRSWDGHWSEEMPVTPSRPSRPSRPSHRPRLSLDGHPTSSARMREDLSNLAEGNGFGWPSGSRTIRDSQEEEGEEEQVRRPGWGFGL</sequence>
<evidence type="ECO:0000313" key="4">
    <source>
        <dbReference type="EMBL" id="GAB1318335.1"/>
    </source>
</evidence>
<feature type="compositionally biased region" description="Basic residues" evidence="2">
    <location>
        <begin position="1076"/>
        <end position="1091"/>
    </location>
</feature>
<feature type="compositionally biased region" description="Basic residues" evidence="2">
    <location>
        <begin position="1058"/>
        <end position="1068"/>
    </location>
</feature>
<keyword evidence="1" id="KW-0378">Hydrolase</keyword>
<accession>A0ABQ0GKN5</accession>
<feature type="region of interest" description="Disordered" evidence="2">
    <location>
        <begin position="2016"/>
        <end position="2150"/>
    </location>
</feature>
<dbReference type="Proteomes" id="UP001628179">
    <property type="component" value="Unassembled WGS sequence"/>
</dbReference>
<feature type="compositionally biased region" description="Basic residues" evidence="2">
    <location>
        <begin position="159"/>
        <end position="171"/>
    </location>
</feature>
<protein>
    <recommendedName>
        <fullName evidence="3">Helicase C-terminal domain-containing protein</fullName>
    </recommendedName>
</protein>
<dbReference type="SUPFAM" id="SSF52540">
    <property type="entry name" value="P-loop containing nucleoside triphosphate hydrolases"/>
    <property type="match status" value="2"/>
</dbReference>
<feature type="compositionally biased region" description="Polar residues" evidence="2">
    <location>
        <begin position="2049"/>
        <end position="2058"/>
    </location>
</feature>
<gene>
    <name evidence="4" type="ORF">MFIFM68171_08545</name>
</gene>
<dbReference type="Pfam" id="PF00271">
    <property type="entry name" value="Helicase_C"/>
    <property type="match status" value="1"/>
</dbReference>
<dbReference type="SMART" id="SM00490">
    <property type="entry name" value="HELICc"/>
    <property type="match status" value="1"/>
</dbReference>
<evidence type="ECO:0000256" key="2">
    <source>
        <dbReference type="SAM" id="MobiDB-lite"/>
    </source>
</evidence>
<feature type="compositionally biased region" description="Acidic residues" evidence="2">
    <location>
        <begin position="1096"/>
        <end position="1106"/>
    </location>
</feature>
<evidence type="ECO:0000256" key="1">
    <source>
        <dbReference type="ARBA" id="ARBA00022801"/>
    </source>
</evidence>
<dbReference type="RefSeq" id="XP_070920066.1">
    <property type="nucleotide sequence ID" value="XM_071063965.1"/>
</dbReference>
<feature type="compositionally biased region" description="Low complexity" evidence="2">
    <location>
        <begin position="210"/>
        <end position="219"/>
    </location>
</feature>
<dbReference type="CDD" id="cd18793">
    <property type="entry name" value="SF2_C_SNF"/>
    <property type="match status" value="1"/>
</dbReference>
<proteinExistence type="predicted"/>
<dbReference type="GeneID" id="98179288"/>
<feature type="region of interest" description="Disordered" evidence="2">
    <location>
        <begin position="1"/>
        <end position="280"/>
    </location>
</feature>
<name>A0ABQ0GKN5_9PEZI</name>